<feature type="region of interest" description="Disordered" evidence="22">
    <location>
        <begin position="131"/>
        <end position="156"/>
    </location>
</feature>
<accession>A0A9W9FM88</accession>
<comment type="similarity">
    <text evidence="3 18">Belongs to the protein kinase superfamily. RIO-type Ser/Thr kinase family.</text>
</comment>
<evidence type="ECO:0000256" key="5">
    <source>
        <dbReference type="ARBA" id="ARBA00016038"/>
    </source>
</evidence>
<keyword evidence="9 18" id="KW-0808">Transferase</keyword>
<dbReference type="InterPro" id="IPR051272">
    <property type="entry name" value="RIO-type_Ser/Thr_kinase"/>
</dbReference>
<feature type="compositionally biased region" description="Basic and acidic residues" evidence="22">
    <location>
        <begin position="143"/>
        <end position="156"/>
    </location>
</feature>
<keyword evidence="15" id="KW-0460">Magnesium</keyword>
<dbReference type="GO" id="GO:0005737">
    <property type="term" value="C:cytoplasm"/>
    <property type="evidence" value="ECO:0007669"/>
    <property type="project" value="UniProtKB-SubCell"/>
</dbReference>
<organism evidence="24 25">
    <name type="scientific">Penicillium argentinense</name>
    <dbReference type="NCBI Taxonomy" id="1131581"/>
    <lineage>
        <taxon>Eukaryota</taxon>
        <taxon>Fungi</taxon>
        <taxon>Dikarya</taxon>
        <taxon>Ascomycota</taxon>
        <taxon>Pezizomycotina</taxon>
        <taxon>Eurotiomycetes</taxon>
        <taxon>Eurotiomycetidae</taxon>
        <taxon>Eurotiales</taxon>
        <taxon>Aspergillaceae</taxon>
        <taxon>Penicillium</taxon>
    </lineage>
</organism>
<feature type="compositionally biased region" description="Basic residues" evidence="22">
    <location>
        <begin position="544"/>
        <end position="566"/>
    </location>
</feature>
<evidence type="ECO:0000256" key="14">
    <source>
        <dbReference type="ARBA" id="ARBA00022840"/>
    </source>
</evidence>
<comment type="catalytic activity">
    <reaction evidence="16 18">
        <text>L-threonyl-[protein] + ATP = O-phospho-L-threonyl-[protein] + ADP + H(+)</text>
        <dbReference type="Rhea" id="RHEA:46608"/>
        <dbReference type="Rhea" id="RHEA-COMP:11060"/>
        <dbReference type="Rhea" id="RHEA-COMP:11605"/>
        <dbReference type="ChEBI" id="CHEBI:15378"/>
        <dbReference type="ChEBI" id="CHEBI:30013"/>
        <dbReference type="ChEBI" id="CHEBI:30616"/>
        <dbReference type="ChEBI" id="CHEBI:61977"/>
        <dbReference type="ChEBI" id="CHEBI:456216"/>
        <dbReference type="EC" id="2.7.11.1"/>
    </reaction>
</comment>
<dbReference type="GeneID" id="81354549"/>
<dbReference type="InterPro" id="IPR018935">
    <property type="entry name" value="RIO_kinase_CS"/>
</dbReference>
<keyword evidence="10" id="KW-0479">Metal-binding</keyword>
<dbReference type="GO" id="GO:0042254">
    <property type="term" value="P:ribosome biogenesis"/>
    <property type="evidence" value="ECO:0007669"/>
    <property type="project" value="UniProtKB-KW"/>
</dbReference>
<evidence type="ECO:0000256" key="2">
    <source>
        <dbReference type="ARBA" id="ARBA00004496"/>
    </source>
</evidence>
<feature type="region of interest" description="Disordered" evidence="22">
    <location>
        <begin position="81"/>
        <end position="111"/>
    </location>
</feature>
<evidence type="ECO:0000256" key="19">
    <source>
        <dbReference type="PIRSR" id="PIRSR038147-1"/>
    </source>
</evidence>
<dbReference type="SMART" id="SM00090">
    <property type="entry name" value="RIO"/>
    <property type="match status" value="1"/>
</dbReference>
<evidence type="ECO:0000256" key="11">
    <source>
        <dbReference type="ARBA" id="ARBA00022741"/>
    </source>
</evidence>
<dbReference type="GO" id="GO:0004674">
    <property type="term" value="F:protein serine/threonine kinase activity"/>
    <property type="evidence" value="ECO:0007669"/>
    <property type="project" value="UniProtKB-KW"/>
</dbReference>
<proteinExistence type="inferred from homology"/>
<dbReference type="CDD" id="cd05147">
    <property type="entry name" value="RIO1_euk"/>
    <property type="match status" value="1"/>
</dbReference>
<feature type="compositionally biased region" description="Acidic residues" evidence="22">
    <location>
        <begin position="45"/>
        <end position="59"/>
    </location>
</feature>
<dbReference type="EC" id="2.7.11.1" evidence="4 18"/>
<evidence type="ECO:0000256" key="21">
    <source>
        <dbReference type="PIRSR" id="PIRSR038147-3"/>
    </source>
</evidence>
<evidence type="ECO:0000256" key="3">
    <source>
        <dbReference type="ARBA" id="ARBA00009196"/>
    </source>
</evidence>
<feature type="compositionally biased region" description="Polar residues" evidence="22">
    <location>
        <begin position="102"/>
        <end position="111"/>
    </location>
</feature>
<dbReference type="GO" id="GO:0005524">
    <property type="term" value="F:ATP binding"/>
    <property type="evidence" value="ECO:0007669"/>
    <property type="project" value="UniProtKB-KW"/>
</dbReference>
<dbReference type="PROSITE" id="PS01245">
    <property type="entry name" value="RIO1"/>
    <property type="match status" value="1"/>
</dbReference>
<evidence type="ECO:0000259" key="23">
    <source>
        <dbReference type="SMART" id="SM00090"/>
    </source>
</evidence>
<dbReference type="AlphaFoldDB" id="A0A9W9FM88"/>
<evidence type="ECO:0000256" key="8">
    <source>
        <dbReference type="ARBA" id="ARBA00022527"/>
    </source>
</evidence>
<dbReference type="EMBL" id="JAPQKI010000004">
    <property type="protein sequence ID" value="KAJ5102547.1"/>
    <property type="molecule type" value="Genomic_DNA"/>
</dbReference>
<dbReference type="SUPFAM" id="SSF56112">
    <property type="entry name" value="Protein kinase-like (PK-like)"/>
    <property type="match status" value="1"/>
</dbReference>
<evidence type="ECO:0000256" key="18">
    <source>
        <dbReference type="PIRNR" id="PIRNR038147"/>
    </source>
</evidence>
<keyword evidence="12 18" id="KW-0418">Kinase</keyword>
<evidence type="ECO:0000256" key="22">
    <source>
        <dbReference type="SAM" id="MobiDB-lite"/>
    </source>
</evidence>
<comment type="subcellular location">
    <subcellularLocation>
        <location evidence="2">Cytoplasm</location>
    </subcellularLocation>
</comment>
<comment type="caution">
    <text evidence="24">The sequence shown here is derived from an EMBL/GenBank/DDBJ whole genome shotgun (WGS) entry which is preliminary data.</text>
</comment>
<keyword evidence="13" id="KW-0378">Hydrolase</keyword>
<dbReference type="FunFam" id="3.30.200.20:FF:000403">
    <property type="entry name" value="Serine/threonine-protein kinase RIO1"/>
    <property type="match status" value="1"/>
</dbReference>
<gene>
    <name evidence="24" type="ORF">N7532_003076</name>
</gene>
<dbReference type="FunFam" id="1.10.510.10:FF:000232">
    <property type="entry name" value="Serine/threonine-protein kinase RIO1"/>
    <property type="match status" value="1"/>
</dbReference>
<dbReference type="OrthoDB" id="205248at2759"/>
<dbReference type="Pfam" id="PF01163">
    <property type="entry name" value="RIO1"/>
    <property type="match status" value="1"/>
</dbReference>
<comment type="cofactor">
    <cofactor evidence="1 21">
        <name>Mg(2+)</name>
        <dbReference type="ChEBI" id="CHEBI:18420"/>
    </cofactor>
</comment>
<feature type="binding site" evidence="21">
    <location>
        <position position="350"/>
    </location>
    <ligand>
        <name>Mg(2+)</name>
        <dbReference type="ChEBI" id="CHEBI:18420"/>
    </ligand>
</feature>
<evidence type="ECO:0000256" key="6">
    <source>
        <dbReference type="ARBA" id="ARBA00022490"/>
    </source>
</evidence>
<evidence type="ECO:0000256" key="17">
    <source>
        <dbReference type="ARBA" id="ARBA00048679"/>
    </source>
</evidence>
<reference evidence="24" key="1">
    <citation type="submission" date="2022-11" db="EMBL/GenBank/DDBJ databases">
        <authorList>
            <person name="Petersen C."/>
        </authorList>
    </citation>
    <scope>NUCLEOTIDE SEQUENCE</scope>
    <source>
        <strain evidence="24">IBT 30761</strain>
    </source>
</reference>
<dbReference type="PIRSF" id="PIRSF038147">
    <property type="entry name" value="Ser/Thr_PK_RIO1"/>
    <property type="match status" value="1"/>
</dbReference>
<evidence type="ECO:0000256" key="20">
    <source>
        <dbReference type="PIRSR" id="PIRSR038147-2"/>
    </source>
</evidence>
<protein>
    <recommendedName>
        <fullName evidence="5 18">Serine/threonine-protein kinase RIO1</fullName>
        <ecNumber evidence="4 18">2.7.11.1</ecNumber>
    </recommendedName>
</protein>
<dbReference type="PANTHER" id="PTHR45723">
    <property type="entry name" value="SERINE/THREONINE-PROTEIN KINASE RIO1"/>
    <property type="match status" value="1"/>
</dbReference>
<keyword evidence="8 18" id="KW-0723">Serine/threonine-protein kinase</keyword>
<dbReference type="Gene3D" id="3.30.200.20">
    <property type="entry name" value="Phosphorylase Kinase, domain 1"/>
    <property type="match status" value="1"/>
</dbReference>
<dbReference type="InterPro" id="IPR000687">
    <property type="entry name" value="RIO_kinase"/>
</dbReference>
<feature type="domain" description="RIO kinase" evidence="23">
    <location>
        <begin position="149"/>
        <end position="396"/>
    </location>
</feature>
<feature type="binding site" evidence="20">
    <location>
        <position position="284"/>
    </location>
    <ligand>
        <name>ATP</name>
        <dbReference type="ChEBI" id="CHEBI:30616"/>
    </ligand>
</feature>
<dbReference type="InterPro" id="IPR017407">
    <property type="entry name" value="Ser/Thr_kinase_Rio1"/>
</dbReference>
<keyword evidence="25" id="KW-1185">Reference proteome</keyword>
<evidence type="ECO:0000313" key="24">
    <source>
        <dbReference type="EMBL" id="KAJ5102547.1"/>
    </source>
</evidence>
<dbReference type="InterPro" id="IPR018934">
    <property type="entry name" value="RIO_dom"/>
</dbReference>
<feature type="binding site" evidence="21">
    <location>
        <position position="338"/>
    </location>
    <ligand>
        <name>Mg(2+)</name>
        <dbReference type="ChEBI" id="CHEBI:18420"/>
    </ligand>
</feature>
<evidence type="ECO:0000256" key="10">
    <source>
        <dbReference type="ARBA" id="ARBA00022723"/>
    </source>
</evidence>
<evidence type="ECO:0000256" key="9">
    <source>
        <dbReference type="ARBA" id="ARBA00022679"/>
    </source>
</evidence>
<feature type="compositionally biased region" description="Acidic residues" evidence="22">
    <location>
        <begin position="484"/>
        <end position="493"/>
    </location>
</feature>
<evidence type="ECO:0000256" key="16">
    <source>
        <dbReference type="ARBA" id="ARBA00047899"/>
    </source>
</evidence>
<feature type="compositionally biased region" description="Basic and acidic residues" evidence="22">
    <location>
        <begin position="522"/>
        <end position="543"/>
    </location>
</feature>
<evidence type="ECO:0000256" key="1">
    <source>
        <dbReference type="ARBA" id="ARBA00001946"/>
    </source>
</evidence>
<evidence type="ECO:0000256" key="15">
    <source>
        <dbReference type="ARBA" id="ARBA00022842"/>
    </source>
</evidence>
<sequence>MSSSETPVQTNGLADGHEPSHTYVPNQGYVNPEGTTAAAGQESTELQDEEGEDEYYNDIFDEELDTEDFSSSNPADLTKAYNRQRKLNDVAADPNAPKWTYPKTNTQKPTINTHASIDDQVKSLTRHAAKIKLDEQQSGLSGKGDRGGDRADRATSEQVLDPRTRMLLLQMINRGIVSEIHGCLSTGKEANVYHAMSIPEEEDAAPVHRAVKVYKTSILVFKDRDKYVTGEFRFRQGYSKSNNRAMVKLWAEKEMRNLRRIYAAGIPSPEPLYLRLHVLAMGFIGSSKGIAAPRLKDVEFDRSEAGERYRSLYIELIGYMRVMYQTCRLVHADLSEYNILYHKKRLYIIDVSQSVEHDHPRSLEFLRMDIKNVSDFFRRKGVDTLPERTVFQFIMSPEGPTTVTSDGEMDLAIEKLLSAREEGDDAQHESEDVDTAVFRQQYIPQNLEQVYDIERDAEKIRDGTGSDLVYGDLLAAGKTKSTPADEDVDEESDASGGVSVSGSDDESEEEKDPFAPKQPRGKRFEDKDAKREHKLKVKEEKREARSKKMPKHMKKKLVSTSSRKKK</sequence>
<feature type="region of interest" description="Disordered" evidence="22">
    <location>
        <begin position="1"/>
        <end position="59"/>
    </location>
</feature>
<feature type="compositionally biased region" description="Polar residues" evidence="22">
    <location>
        <begin position="1"/>
        <end position="12"/>
    </location>
</feature>
<evidence type="ECO:0000256" key="13">
    <source>
        <dbReference type="ARBA" id="ARBA00022801"/>
    </source>
</evidence>
<name>A0A9W9FM88_9EURO</name>
<feature type="binding site" evidence="20">
    <location>
        <position position="212"/>
    </location>
    <ligand>
        <name>ATP</name>
        <dbReference type="ChEBI" id="CHEBI:30616"/>
    </ligand>
</feature>
<keyword evidence="11 18" id="KW-0547">Nucleotide-binding</keyword>
<dbReference type="Proteomes" id="UP001149074">
    <property type="component" value="Unassembled WGS sequence"/>
</dbReference>
<evidence type="ECO:0000256" key="7">
    <source>
        <dbReference type="ARBA" id="ARBA00022517"/>
    </source>
</evidence>
<dbReference type="InterPro" id="IPR011009">
    <property type="entry name" value="Kinase-like_dom_sf"/>
</dbReference>
<reference evidence="24" key="2">
    <citation type="journal article" date="2023" name="IMA Fungus">
        <title>Comparative genomic study of the Penicillium genus elucidates a diverse pangenome and 15 lateral gene transfer events.</title>
        <authorList>
            <person name="Petersen C."/>
            <person name="Sorensen T."/>
            <person name="Nielsen M.R."/>
            <person name="Sondergaard T.E."/>
            <person name="Sorensen J.L."/>
            <person name="Fitzpatrick D.A."/>
            <person name="Frisvad J.C."/>
            <person name="Nielsen K.L."/>
        </authorList>
    </citation>
    <scope>NUCLEOTIDE SEQUENCE</scope>
    <source>
        <strain evidence="24">IBT 30761</strain>
    </source>
</reference>
<feature type="region of interest" description="Disordered" evidence="22">
    <location>
        <begin position="478"/>
        <end position="566"/>
    </location>
</feature>
<evidence type="ECO:0000313" key="25">
    <source>
        <dbReference type="Proteomes" id="UP001149074"/>
    </source>
</evidence>
<evidence type="ECO:0000256" key="12">
    <source>
        <dbReference type="ARBA" id="ARBA00022777"/>
    </source>
</evidence>
<keyword evidence="6" id="KW-0963">Cytoplasm</keyword>
<feature type="binding site" evidence="20">
    <location>
        <position position="282"/>
    </location>
    <ligand>
        <name>ATP</name>
        <dbReference type="ChEBI" id="CHEBI:30616"/>
    </ligand>
</feature>
<dbReference type="Gene3D" id="1.10.510.10">
    <property type="entry name" value="Transferase(Phosphotransferase) domain 1"/>
    <property type="match status" value="1"/>
</dbReference>
<dbReference type="GO" id="GO:0016787">
    <property type="term" value="F:hydrolase activity"/>
    <property type="evidence" value="ECO:0007669"/>
    <property type="project" value="UniProtKB-KW"/>
</dbReference>
<keyword evidence="7" id="KW-0690">Ribosome biogenesis</keyword>
<feature type="active site" description="4-aspartylphosphate intermediate" evidence="19">
    <location>
        <position position="350"/>
    </location>
</feature>
<feature type="active site" description="Proton acceptor" evidence="19">
    <location>
        <position position="333"/>
    </location>
</feature>
<comment type="catalytic activity">
    <reaction evidence="17 18">
        <text>L-seryl-[protein] + ATP = O-phospho-L-seryl-[protein] + ADP + H(+)</text>
        <dbReference type="Rhea" id="RHEA:17989"/>
        <dbReference type="Rhea" id="RHEA-COMP:9863"/>
        <dbReference type="Rhea" id="RHEA-COMP:11604"/>
        <dbReference type="ChEBI" id="CHEBI:15378"/>
        <dbReference type="ChEBI" id="CHEBI:29999"/>
        <dbReference type="ChEBI" id="CHEBI:30616"/>
        <dbReference type="ChEBI" id="CHEBI:83421"/>
        <dbReference type="ChEBI" id="CHEBI:456216"/>
        <dbReference type="EC" id="2.7.11.1"/>
    </reaction>
</comment>
<dbReference type="GO" id="GO:0046872">
    <property type="term" value="F:metal ion binding"/>
    <property type="evidence" value="ECO:0007669"/>
    <property type="project" value="UniProtKB-KW"/>
</dbReference>
<evidence type="ECO:0000256" key="4">
    <source>
        <dbReference type="ARBA" id="ARBA00012513"/>
    </source>
</evidence>
<keyword evidence="14 18" id="KW-0067">ATP-binding</keyword>
<dbReference type="RefSeq" id="XP_056475927.1">
    <property type="nucleotide sequence ID" value="XM_056615570.1"/>
</dbReference>